<keyword evidence="1" id="KW-0812">Transmembrane</keyword>
<dbReference type="Proteomes" id="UP000034845">
    <property type="component" value="Unassembled WGS sequence"/>
</dbReference>
<dbReference type="EMBL" id="LBWF01000001">
    <property type="protein sequence ID" value="KKR02522.1"/>
    <property type="molecule type" value="Genomic_DNA"/>
</dbReference>
<proteinExistence type="predicted"/>
<keyword evidence="1" id="KW-1133">Transmembrane helix</keyword>
<evidence type="ECO:0000313" key="3">
    <source>
        <dbReference type="Proteomes" id="UP000034845"/>
    </source>
</evidence>
<evidence type="ECO:0000256" key="1">
    <source>
        <dbReference type="SAM" id="Phobius"/>
    </source>
</evidence>
<name>A0A0G0QLE4_YANXG</name>
<gene>
    <name evidence="2" type="ORF">UT29_C0001G0002</name>
</gene>
<dbReference type="AlphaFoldDB" id="A0A0G0QLE4"/>
<organism evidence="2 3">
    <name type="scientific">Yanofskybacteria sp. (strain GW2011_GWA1_39_13)</name>
    <dbReference type="NCBI Taxonomy" id="1619019"/>
    <lineage>
        <taxon>Bacteria</taxon>
        <taxon>Candidatus Yanofskyibacteriota</taxon>
    </lineage>
</organism>
<keyword evidence="1" id="KW-0472">Membrane</keyword>
<protein>
    <submittedName>
        <fullName evidence="2">Uncharacterized protein</fullName>
    </submittedName>
</protein>
<comment type="caution">
    <text evidence="2">The sequence shown here is derived from an EMBL/GenBank/DDBJ whole genome shotgun (WGS) entry which is preliminary data.</text>
</comment>
<evidence type="ECO:0000313" key="2">
    <source>
        <dbReference type="EMBL" id="KKR02522.1"/>
    </source>
</evidence>
<feature type="transmembrane region" description="Helical" evidence="1">
    <location>
        <begin position="21"/>
        <end position="42"/>
    </location>
</feature>
<reference evidence="2 3" key="1">
    <citation type="journal article" date="2015" name="Nature">
        <title>rRNA introns, odd ribosomes, and small enigmatic genomes across a large radiation of phyla.</title>
        <authorList>
            <person name="Brown C.T."/>
            <person name="Hug L.A."/>
            <person name="Thomas B.C."/>
            <person name="Sharon I."/>
            <person name="Castelle C.J."/>
            <person name="Singh A."/>
            <person name="Wilkins M.J."/>
            <person name="Williams K.H."/>
            <person name="Banfield J.F."/>
        </authorList>
    </citation>
    <scope>NUCLEOTIDE SEQUENCE [LARGE SCALE GENOMIC DNA]</scope>
    <source>
        <strain evidence="3">GW2011_GWA1_39_13</strain>
    </source>
</reference>
<sequence length="210" mass="23002">MSYQSPFVYNPRRRAAMIRKLIQLTQAILVVLGIVSIIGFFAGCDKIPNPTTPTPTVCEDAKATNNGDPLPCVYPPPEQSFVTVKRTIPLGGATLSNSKKEYVRAYVEYGISQAHMDEARAVGASIVAIACLSVDGVNLVTTSPVCYTRPTVGWSGENEHLLSISVGLSPEAKQTNYIISYLKFRTGTGQSMREREITRSVFAGTFYWKE</sequence>
<accession>A0A0G0QLE4</accession>